<accession>A0ABT0BB35</accession>
<feature type="domain" description="Beta-lactamase-related" evidence="2">
    <location>
        <begin position="39"/>
        <end position="362"/>
    </location>
</feature>
<dbReference type="RefSeq" id="WP_244017818.1">
    <property type="nucleotide sequence ID" value="NZ_JALHLF010000012.1"/>
</dbReference>
<evidence type="ECO:0000313" key="3">
    <source>
        <dbReference type="EMBL" id="MCJ2182169.1"/>
    </source>
</evidence>
<organism evidence="3 4">
    <name type="scientific">Novosphingobium organovorum</name>
    <dbReference type="NCBI Taxonomy" id="2930092"/>
    <lineage>
        <taxon>Bacteria</taxon>
        <taxon>Pseudomonadati</taxon>
        <taxon>Pseudomonadota</taxon>
        <taxon>Alphaproteobacteria</taxon>
        <taxon>Sphingomonadales</taxon>
        <taxon>Sphingomonadaceae</taxon>
        <taxon>Novosphingobium</taxon>
    </lineage>
</organism>
<dbReference type="EMBL" id="JALHLF010000012">
    <property type="protein sequence ID" value="MCJ2182169.1"/>
    <property type="molecule type" value="Genomic_DNA"/>
</dbReference>
<proteinExistence type="predicted"/>
<dbReference type="InterPro" id="IPR001466">
    <property type="entry name" value="Beta-lactam-related"/>
</dbReference>
<feature type="chain" id="PRO_5045995085" evidence="1">
    <location>
        <begin position="21"/>
        <end position="400"/>
    </location>
</feature>
<sequence>MKTLLLTAAALIAHSLSGSAAMPATPPPVATAVSSYDALDTRIEELMARNDVKGMAIAIIEGNAIRHIRAFGYANVEDQRPLKTDTIMYAASITKAAFAYMVLQLVDEGKIDLDRPIREYLARPLPEYSGGERDWSSLEGDDAWRLLTPRMLLTHSSGLANLRWFEPDNDMSFHFTPGTAYAYSGEGFYLLQFVLEEGLGLDVKEEMQRRIYDRFGMPNTSMQWRDDFADHLADGYEFDGTFVPHDHRDNVSASGSMDSTIADQARMWRGMMMGEGLSTEMRAEWTRPEVPIHTKSKFPTIEVLGTYDPRGPQVHLAGALGVDTWRGPSGWFFAKGGHNDWTGNIVQCDESNKRCLALLGNDVRAELIYPAIVTMVLGNTRYPWWWTYPELFGGDEPPRM</sequence>
<evidence type="ECO:0000256" key="1">
    <source>
        <dbReference type="SAM" id="SignalP"/>
    </source>
</evidence>
<dbReference type="PANTHER" id="PTHR43283">
    <property type="entry name" value="BETA-LACTAMASE-RELATED"/>
    <property type="match status" value="1"/>
</dbReference>
<comment type="caution">
    <text evidence="3">The sequence shown here is derived from an EMBL/GenBank/DDBJ whole genome shotgun (WGS) entry which is preliminary data.</text>
</comment>
<gene>
    <name evidence="3" type="ORF">MTR62_05570</name>
</gene>
<name>A0ABT0BB35_9SPHN</name>
<dbReference type="Pfam" id="PF00144">
    <property type="entry name" value="Beta-lactamase"/>
    <property type="match status" value="1"/>
</dbReference>
<dbReference type="SUPFAM" id="SSF56601">
    <property type="entry name" value="beta-lactamase/transpeptidase-like"/>
    <property type="match status" value="1"/>
</dbReference>
<keyword evidence="4" id="KW-1185">Reference proteome</keyword>
<protein>
    <submittedName>
        <fullName evidence="3">Beta-lactamase family protein</fullName>
    </submittedName>
</protein>
<evidence type="ECO:0000259" key="2">
    <source>
        <dbReference type="Pfam" id="PF00144"/>
    </source>
</evidence>
<dbReference type="Gene3D" id="3.40.710.10">
    <property type="entry name" value="DD-peptidase/beta-lactamase superfamily"/>
    <property type="match status" value="1"/>
</dbReference>
<keyword evidence="1" id="KW-0732">Signal</keyword>
<feature type="signal peptide" evidence="1">
    <location>
        <begin position="1"/>
        <end position="20"/>
    </location>
</feature>
<dbReference type="Proteomes" id="UP001162881">
    <property type="component" value="Unassembled WGS sequence"/>
</dbReference>
<reference evidence="3" key="1">
    <citation type="submission" date="2022-03" db="EMBL/GenBank/DDBJ databases">
        <title>Identification of a novel bacterium isolated from mangrove sediments.</title>
        <authorList>
            <person name="Pan X."/>
        </authorList>
    </citation>
    <scope>NUCLEOTIDE SEQUENCE</scope>
    <source>
        <strain evidence="3">B1949</strain>
    </source>
</reference>
<dbReference type="InterPro" id="IPR050789">
    <property type="entry name" value="Diverse_Enzym_Activities"/>
</dbReference>
<evidence type="ECO:0000313" key="4">
    <source>
        <dbReference type="Proteomes" id="UP001162881"/>
    </source>
</evidence>
<dbReference type="InterPro" id="IPR012338">
    <property type="entry name" value="Beta-lactam/transpept-like"/>
</dbReference>
<dbReference type="PANTHER" id="PTHR43283:SF18">
    <property type="match status" value="1"/>
</dbReference>